<protein>
    <submittedName>
        <fullName evidence="2">Uncharacterized protein</fullName>
    </submittedName>
</protein>
<gene>
    <name evidence="2" type="ORF">AVDCRST_MAG59-5078</name>
</gene>
<dbReference type="EMBL" id="CADCWF010000360">
    <property type="protein sequence ID" value="CAA9583152.1"/>
    <property type="molecule type" value="Genomic_DNA"/>
</dbReference>
<reference evidence="2" key="1">
    <citation type="submission" date="2020-02" db="EMBL/GenBank/DDBJ databases">
        <authorList>
            <person name="Meier V. D."/>
        </authorList>
    </citation>
    <scope>NUCLEOTIDE SEQUENCE</scope>
    <source>
        <strain evidence="2">AVDCRST_MAG59</strain>
    </source>
</reference>
<accession>A0A6J4VUB6</accession>
<organism evidence="2">
    <name type="scientific">uncultured Thermomicrobiales bacterium</name>
    <dbReference type="NCBI Taxonomy" id="1645740"/>
    <lineage>
        <taxon>Bacteria</taxon>
        <taxon>Pseudomonadati</taxon>
        <taxon>Thermomicrobiota</taxon>
        <taxon>Thermomicrobia</taxon>
        <taxon>Thermomicrobiales</taxon>
        <taxon>environmental samples</taxon>
    </lineage>
</organism>
<feature type="region of interest" description="Disordered" evidence="1">
    <location>
        <begin position="1"/>
        <end position="40"/>
    </location>
</feature>
<name>A0A6J4VUB6_9BACT</name>
<dbReference type="AlphaFoldDB" id="A0A6J4VUB6"/>
<feature type="compositionally biased region" description="Basic and acidic residues" evidence="1">
    <location>
        <begin position="31"/>
        <end position="40"/>
    </location>
</feature>
<feature type="non-terminal residue" evidence="2">
    <location>
        <position position="40"/>
    </location>
</feature>
<evidence type="ECO:0000256" key="1">
    <source>
        <dbReference type="SAM" id="MobiDB-lite"/>
    </source>
</evidence>
<sequence length="40" mass="4115">GRVEATKPRGGGWRFDPTTGAGRQPVVEGPGRGDEVPPGL</sequence>
<proteinExistence type="predicted"/>
<feature type="non-terminal residue" evidence="2">
    <location>
        <position position="1"/>
    </location>
</feature>
<evidence type="ECO:0000313" key="2">
    <source>
        <dbReference type="EMBL" id="CAA9583152.1"/>
    </source>
</evidence>